<dbReference type="EMBL" id="CP002810">
    <property type="protein sequence ID" value="AEG43674.1"/>
    <property type="molecule type" value="Genomic_DNA"/>
</dbReference>
<proteinExistence type="predicted"/>
<organism evidence="3">
    <name type="scientific">Isoptericola variabilis (strain 225)</name>
    <dbReference type="NCBI Taxonomy" id="743718"/>
    <lineage>
        <taxon>Bacteria</taxon>
        <taxon>Bacillati</taxon>
        <taxon>Actinomycetota</taxon>
        <taxon>Actinomycetes</taxon>
        <taxon>Micrococcales</taxon>
        <taxon>Promicromonosporaceae</taxon>
        <taxon>Isoptericola</taxon>
    </lineage>
</organism>
<keyword evidence="1" id="KW-0812">Transmembrane</keyword>
<keyword evidence="1" id="KW-0472">Membrane</keyword>
<reference evidence="2 3" key="1">
    <citation type="submission" date="2011-05" db="EMBL/GenBank/DDBJ databases">
        <title>Complete sequence of Isoptericola variabilis 225.</title>
        <authorList>
            <consortium name="US DOE Joint Genome Institute"/>
            <person name="Lucas S."/>
            <person name="Han J."/>
            <person name="Lapidus A."/>
            <person name="Cheng J.-F."/>
            <person name="Goodwin L."/>
            <person name="Pitluck S."/>
            <person name="Peters L."/>
            <person name="Mikhailova N."/>
            <person name="Zeytun A."/>
            <person name="Han C."/>
            <person name="Tapia R."/>
            <person name="Land M."/>
            <person name="Hauser L."/>
            <person name="Kyrpides N."/>
            <person name="Ivanova N."/>
            <person name="Pagani I."/>
            <person name="Siebers A."/>
            <person name="Allgaier M."/>
            <person name="Thelen M."/>
            <person name="Hugenholtz P."/>
            <person name="Gladden J."/>
            <person name="Woyke T."/>
        </authorList>
    </citation>
    <scope>NUCLEOTIDE SEQUENCE [LARGE SCALE GENOMIC DNA]</scope>
    <source>
        <strain evidence="3">225</strain>
    </source>
</reference>
<evidence type="ECO:0000313" key="3">
    <source>
        <dbReference type="Proteomes" id="UP000009236"/>
    </source>
</evidence>
<dbReference type="AlphaFoldDB" id="F6FPG1"/>
<accession>F6FPG1</accession>
<dbReference type="HOGENOM" id="CLU_1608634_0_0_11"/>
<sequence>MRRSTTAERPVDAPLQLEIWVGDVVPERLPRPLPQPDHPATVRGSRLLVGLLGVLIGAALGIPAAAVLGTAPRPAAAAPPPGATLLVERLDDEAAADVHEGSGPWVLRPSDEGGVAVIELGLDEWVVVRRQAPEAAPVVPATETPVQRALRCAAAVPPSGAPCPW</sequence>
<name>F6FPG1_ISOV2</name>
<keyword evidence="1" id="KW-1133">Transmembrane helix</keyword>
<evidence type="ECO:0000256" key="1">
    <source>
        <dbReference type="SAM" id="Phobius"/>
    </source>
</evidence>
<feature type="transmembrane region" description="Helical" evidence="1">
    <location>
        <begin position="47"/>
        <end position="68"/>
    </location>
</feature>
<evidence type="ECO:0000313" key="2">
    <source>
        <dbReference type="EMBL" id="AEG43674.1"/>
    </source>
</evidence>
<protein>
    <submittedName>
        <fullName evidence="2">Uncharacterized protein</fullName>
    </submittedName>
</protein>
<keyword evidence="3" id="KW-1185">Reference proteome</keyword>
<gene>
    <name evidence="2" type="ordered locus">Isova_0890</name>
</gene>
<dbReference type="KEGG" id="iva:Isova_0890"/>
<dbReference type="Proteomes" id="UP000009236">
    <property type="component" value="Chromosome"/>
</dbReference>
<dbReference type="RefSeq" id="WP_013838066.1">
    <property type="nucleotide sequence ID" value="NC_015588.1"/>
</dbReference>
<dbReference type="STRING" id="743718.Isova_0890"/>